<dbReference type="PANTHER" id="PTHR31676">
    <property type="entry name" value="T31J12.3 PROTEIN-RELATED"/>
    <property type="match status" value="1"/>
</dbReference>
<evidence type="ECO:0000313" key="2">
    <source>
        <dbReference type="EMBL" id="KAK1365411.1"/>
    </source>
</evidence>
<keyword evidence="3" id="KW-1185">Reference proteome</keyword>
<accession>A0AAD8HF65</accession>
<feature type="signal peptide" evidence="1">
    <location>
        <begin position="1"/>
        <end position="21"/>
    </location>
</feature>
<reference evidence="2" key="1">
    <citation type="submission" date="2023-02" db="EMBL/GenBank/DDBJ databases">
        <title>Genome of toxic invasive species Heracleum sosnowskyi carries increased number of genes despite the absence of recent whole-genome duplications.</title>
        <authorList>
            <person name="Schelkunov M."/>
            <person name="Shtratnikova V."/>
            <person name="Makarenko M."/>
            <person name="Klepikova A."/>
            <person name="Omelchenko D."/>
            <person name="Novikova G."/>
            <person name="Obukhova E."/>
            <person name="Bogdanov V."/>
            <person name="Penin A."/>
            <person name="Logacheva M."/>
        </authorList>
    </citation>
    <scope>NUCLEOTIDE SEQUENCE</scope>
    <source>
        <strain evidence="2">Hsosn_3</strain>
        <tissue evidence="2">Leaf</tissue>
    </source>
</reference>
<dbReference type="Proteomes" id="UP001237642">
    <property type="component" value="Unassembled WGS sequence"/>
</dbReference>
<feature type="chain" id="PRO_5042280226" evidence="1">
    <location>
        <begin position="22"/>
        <end position="153"/>
    </location>
</feature>
<evidence type="ECO:0000313" key="3">
    <source>
        <dbReference type="Proteomes" id="UP001237642"/>
    </source>
</evidence>
<dbReference type="AlphaFoldDB" id="A0AAD8HF65"/>
<dbReference type="SUPFAM" id="SSF141562">
    <property type="entry name" value="At5g01610-like"/>
    <property type="match status" value="1"/>
</dbReference>
<dbReference type="PANTHER" id="PTHR31676:SF172">
    <property type="entry name" value="OS01G0595400 PROTEIN"/>
    <property type="match status" value="1"/>
</dbReference>
<keyword evidence="1" id="KW-0732">Signal</keyword>
<organism evidence="2 3">
    <name type="scientific">Heracleum sosnowskyi</name>
    <dbReference type="NCBI Taxonomy" id="360622"/>
    <lineage>
        <taxon>Eukaryota</taxon>
        <taxon>Viridiplantae</taxon>
        <taxon>Streptophyta</taxon>
        <taxon>Embryophyta</taxon>
        <taxon>Tracheophyta</taxon>
        <taxon>Spermatophyta</taxon>
        <taxon>Magnoliopsida</taxon>
        <taxon>eudicotyledons</taxon>
        <taxon>Gunneridae</taxon>
        <taxon>Pentapetalae</taxon>
        <taxon>asterids</taxon>
        <taxon>campanulids</taxon>
        <taxon>Apiales</taxon>
        <taxon>Apiaceae</taxon>
        <taxon>Apioideae</taxon>
        <taxon>apioid superclade</taxon>
        <taxon>Tordylieae</taxon>
        <taxon>Tordyliinae</taxon>
        <taxon>Heracleum</taxon>
    </lineage>
</organism>
<proteinExistence type="predicted"/>
<dbReference type="Pfam" id="PF04398">
    <property type="entry name" value="DUF538"/>
    <property type="match status" value="1"/>
</dbReference>
<sequence length="153" mass="16830">MAKSHLFLSIFIFIITPLISATPANTTSKLSLAHSQLIKYGFPIGLLPTNVHSYIINTTTGDFSVLLNYNCRVTLPPDNYLATYSKKITGKIVENKINELNGINVKAFFRWWGITGIKNNGKDLTFEVGMVSAKYPADKFGEAPACEGKHSSS</sequence>
<reference evidence="2" key="2">
    <citation type="submission" date="2023-05" db="EMBL/GenBank/DDBJ databases">
        <authorList>
            <person name="Schelkunov M.I."/>
        </authorList>
    </citation>
    <scope>NUCLEOTIDE SEQUENCE</scope>
    <source>
        <strain evidence="2">Hsosn_3</strain>
        <tissue evidence="2">Leaf</tissue>
    </source>
</reference>
<dbReference type="Gene3D" id="2.30.240.10">
    <property type="entry name" value="At5g01610-like"/>
    <property type="match status" value="1"/>
</dbReference>
<dbReference type="InterPro" id="IPR007493">
    <property type="entry name" value="DUF538"/>
</dbReference>
<evidence type="ECO:0000256" key="1">
    <source>
        <dbReference type="SAM" id="SignalP"/>
    </source>
</evidence>
<gene>
    <name evidence="2" type="ORF">POM88_040972</name>
</gene>
<protein>
    <submittedName>
        <fullName evidence="2">Fibronectin type III domain-containing protein</fullName>
    </submittedName>
</protein>
<dbReference type="EMBL" id="JAUIZM010000009">
    <property type="protein sequence ID" value="KAK1365411.1"/>
    <property type="molecule type" value="Genomic_DNA"/>
</dbReference>
<dbReference type="InterPro" id="IPR036758">
    <property type="entry name" value="At5g01610-like"/>
</dbReference>
<comment type="caution">
    <text evidence="2">The sequence shown here is derived from an EMBL/GenBank/DDBJ whole genome shotgun (WGS) entry which is preliminary data.</text>
</comment>
<name>A0AAD8HF65_9APIA</name>